<accession>A0A0E1ENV0</accession>
<dbReference type="InterPro" id="IPR036634">
    <property type="entry name" value="PRD_sf"/>
</dbReference>
<dbReference type="Gene3D" id="3.40.930.10">
    <property type="entry name" value="Mannitol-specific EII, Chain A"/>
    <property type="match status" value="1"/>
</dbReference>
<dbReference type="PANTHER" id="PTHR30185">
    <property type="entry name" value="CRYPTIC BETA-GLUCOSIDE BGL OPERON ANTITERMINATOR"/>
    <property type="match status" value="1"/>
</dbReference>
<dbReference type="CDD" id="cd05568">
    <property type="entry name" value="PTS_IIB_bgl_like"/>
    <property type="match status" value="1"/>
</dbReference>
<proteinExistence type="predicted"/>
<evidence type="ECO:0000259" key="3">
    <source>
        <dbReference type="PROSITE" id="PS51094"/>
    </source>
</evidence>
<dbReference type="InterPro" id="IPR011608">
    <property type="entry name" value="PRD"/>
</dbReference>
<dbReference type="InterPro" id="IPR050661">
    <property type="entry name" value="BglG_antiterminators"/>
</dbReference>
<dbReference type="Proteomes" id="UP000256718">
    <property type="component" value="Unassembled WGS sequence"/>
</dbReference>
<dbReference type="Pfam" id="PF00874">
    <property type="entry name" value="PRD"/>
    <property type="match status" value="1"/>
</dbReference>
<dbReference type="InterPro" id="IPR002178">
    <property type="entry name" value="PTS_EIIA_type-2_dom"/>
</dbReference>
<dbReference type="CDD" id="cd00211">
    <property type="entry name" value="PTS_IIA_fru"/>
    <property type="match status" value="1"/>
</dbReference>
<dbReference type="Proteomes" id="UP000093122">
    <property type="component" value="Unassembled WGS sequence"/>
</dbReference>
<evidence type="ECO:0000313" key="6">
    <source>
        <dbReference type="EMBL" id="RDY80047.1"/>
    </source>
</evidence>
<evidence type="ECO:0000313" key="5">
    <source>
        <dbReference type="EMBL" id="OCM71477.1"/>
    </source>
</evidence>
<dbReference type="SUPFAM" id="SSF63520">
    <property type="entry name" value="PTS-regulatory domain, PRD"/>
    <property type="match status" value="1"/>
</dbReference>
<dbReference type="InterPro" id="IPR016152">
    <property type="entry name" value="PTrfase/Anion_transptr"/>
</dbReference>
<dbReference type="Gene3D" id="1.10.10.10">
    <property type="entry name" value="Winged helix-like DNA-binding domain superfamily/Winged helix DNA-binding domain"/>
    <property type="match status" value="2"/>
</dbReference>
<evidence type="ECO:0000313" key="7">
    <source>
        <dbReference type="Proteomes" id="UP000093122"/>
    </source>
</evidence>
<dbReference type="EMBL" id="MAWT01000022">
    <property type="protein sequence ID" value="OCM71477.1"/>
    <property type="molecule type" value="Genomic_DNA"/>
</dbReference>
<reference evidence="6 8" key="2">
    <citation type="journal article" date="2018" name="Emerg. Microbes Infect.">
        <title>Phenotypic and molecular analysis of nontypeable Group B streptococci: identification of cps2a and hybrid cps2a/cps5 Group B streptococcal capsule gene clusters.</title>
        <authorList>
            <person name="Alhhazmi A."/>
            <person name="Tyrrell G.J."/>
        </authorList>
    </citation>
    <scope>NUCLEOTIDE SEQUENCE [LARGE SCALE GENOMIC DNA]</scope>
    <source>
        <strain evidence="6 8">PLGBS17</strain>
    </source>
</reference>
<feature type="domain" description="PRD" evidence="4">
    <location>
        <begin position="286"/>
        <end position="393"/>
    </location>
</feature>
<reference evidence="5 7" key="1">
    <citation type="journal article" date="2016" name="Sci. Rep.">
        <title>Serotype IV Streptococcus agalactiae ST-452 has arisen from large genomic recombination events between CC23 and the hypervirulent CC17 lineages.</title>
        <authorList>
            <person name="Campisi E."/>
            <person name="Rinaudo C.D."/>
            <person name="Donati C."/>
            <person name="Barucco M."/>
            <person name="Torricelli G."/>
            <person name="Edwards M.S."/>
            <person name="Baker C.J."/>
            <person name="Margarit I."/>
            <person name="Rosini R."/>
        </authorList>
    </citation>
    <scope>NUCLEOTIDE SEQUENCE [LARGE SCALE GENOMIC DNA]</scope>
    <source>
        <strain evidence="5 7">CZ-PW-140</strain>
    </source>
</reference>
<feature type="domain" description="PTS EIIA type-2" evidence="3">
    <location>
        <begin position="487"/>
        <end position="628"/>
    </location>
</feature>
<dbReference type="RefSeq" id="WP_000958181.1">
    <property type="nucleotide sequence ID" value="NZ_BCNI01000001.1"/>
</dbReference>
<keyword evidence="1" id="KW-0808">Transferase</keyword>
<comment type="caution">
    <text evidence="6">The sequence shown here is derived from an EMBL/GenBank/DDBJ whole genome shotgun (WGS) entry which is preliminary data.</text>
</comment>
<dbReference type="GO" id="GO:0006355">
    <property type="term" value="P:regulation of DNA-templated transcription"/>
    <property type="evidence" value="ECO:0007669"/>
    <property type="project" value="InterPro"/>
</dbReference>
<gene>
    <name evidence="5" type="ORF">AX245_09735</name>
    <name evidence="6" type="ORF">C4618_08390</name>
</gene>
<dbReference type="KEGG" id="sage:EN72_09430"/>
<protein>
    <submittedName>
        <fullName evidence="6">PRD domain-containing protein</fullName>
    </submittedName>
    <submittedName>
        <fullName evidence="5">PTS fructose transporter subunit IIA</fullName>
    </submittedName>
</protein>
<dbReference type="GO" id="GO:0009401">
    <property type="term" value="P:phosphoenolpyruvate-dependent sugar phosphotransferase system"/>
    <property type="evidence" value="ECO:0007669"/>
    <property type="project" value="InterPro"/>
</dbReference>
<dbReference type="InterPro" id="IPR036095">
    <property type="entry name" value="PTS_EIIB-like_sf"/>
</dbReference>
<dbReference type="Pfam" id="PF08279">
    <property type="entry name" value="HTH_11"/>
    <property type="match status" value="1"/>
</dbReference>
<dbReference type="EMBL" id="QHGZ01000181">
    <property type="protein sequence ID" value="RDY80047.1"/>
    <property type="molecule type" value="Genomic_DNA"/>
</dbReference>
<evidence type="ECO:0000256" key="1">
    <source>
        <dbReference type="ARBA" id="ARBA00022679"/>
    </source>
</evidence>
<keyword evidence="2" id="KW-0677">Repeat</keyword>
<evidence type="ECO:0000256" key="2">
    <source>
        <dbReference type="ARBA" id="ARBA00022737"/>
    </source>
</evidence>
<evidence type="ECO:0000313" key="8">
    <source>
        <dbReference type="Proteomes" id="UP000256718"/>
    </source>
</evidence>
<dbReference type="SUPFAM" id="SSF52794">
    <property type="entry name" value="PTS system IIB component-like"/>
    <property type="match status" value="1"/>
</dbReference>
<dbReference type="InterPro" id="IPR036388">
    <property type="entry name" value="WH-like_DNA-bd_sf"/>
</dbReference>
<organism evidence="6 8">
    <name type="scientific">Streptococcus agalactiae</name>
    <dbReference type="NCBI Taxonomy" id="1311"/>
    <lineage>
        <taxon>Bacteria</taxon>
        <taxon>Bacillati</taxon>
        <taxon>Bacillota</taxon>
        <taxon>Bacilli</taxon>
        <taxon>Lactobacillales</taxon>
        <taxon>Streptococcaceae</taxon>
        <taxon>Streptococcus</taxon>
    </lineage>
</organism>
<evidence type="ECO:0000259" key="4">
    <source>
        <dbReference type="PROSITE" id="PS51372"/>
    </source>
</evidence>
<dbReference type="SUPFAM" id="SSF55804">
    <property type="entry name" value="Phoshotransferase/anion transport protein"/>
    <property type="match status" value="1"/>
</dbReference>
<dbReference type="PROSITE" id="PS51372">
    <property type="entry name" value="PRD_2"/>
    <property type="match status" value="1"/>
</dbReference>
<dbReference type="PROSITE" id="PS51094">
    <property type="entry name" value="PTS_EIIA_TYPE_2"/>
    <property type="match status" value="1"/>
</dbReference>
<dbReference type="InterPro" id="IPR036390">
    <property type="entry name" value="WH_DNA-bd_sf"/>
</dbReference>
<dbReference type="OMA" id="NDESFTW"/>
<dbReference type="Pfam" id="PF00359">
    <property type="entry name" value="PTS_EIIA_2"/>
    <property type="match status" value="1"/>
</dbReference>
<dbReference type="Gene3D" id="3.40.50.2300">
    <property type="match status" value="1"/>
</dbReference>
<dbReference type="Gene3D" id="1.10.1790.10">
    <property type="entry name" value="PRD domain"/>
    <property type="match status" value="1"/>
</dbReference>
<dbReference type="PANTHER" id="PTHR30185:SF12">
    <property type="entry name" value="TRANSCRIPTIONAL REGULATOR MANR"/>
    <property type="match status" value="1"/>
</dbReference>
<dbReference type="AlphaFoldDB" id="A0A0E1ENV0"/>
<dbReference type="GO" id="GO:0008982">
    <property type="term" value="F:protein-N(PI)-phosphohistidine-sugar phosphotransferase activity"/>
    <property type="evidence" value="ECO:0007669"/>
    <property type="project" value="InterPro"/>
</dbReference>
<dbReference type="SUPFAM" id="SSF46785">
    <property type="entry name" value="Winged helix' DNA-binding domain"/>
    <property type="match status" value="1"/>
</dbReference>
<dbReference type="InterPro" id="IPR013196">
    <property type="entry name" value="HTH_11"/>
</dbReference>
<sequence>MLTSRQVKLLKILESEQSYQPIGKFAKELGISDRTIYSEIKLLIEEGYQINSKRGKGIKLVNQRGFDDRPILNISTDPAETRRIEIMKSLLFDHATVTLKGLSDHYFVSQTSIKNDLKFIEGTLFQNNLSFLNSNKSGTKIEKMPLDQKILVLFNFNQYIMTFKANLGNDIFEDRIDSLTEYYSSEVISVCKNVLYTFIRSNVMTILDTYIESLLNIYIIFVSQLLTGNHFEKTINPLDKKHHAFYVSTAVTLLHKASLRLGFEYTNSDIEYLSQMLLNYRFEPIPVQQNDDKFVTALLEDVSKAMSINFLEDQYLFDQLSQHIPAMLYRLKYHTHIQNPFTDKIKLEFAITYNVLWLVLQDLGQELDVVFNEDEVAYLTIYFQLSIEKIGKSRKILIVCQTGIVTSELLINRIKKVVPSLDQVEIASLSEMYEKDLTCYDFVLTTIETNLDLPNLYYVSPFIKNEEITQLLTGNPYSNNVTIGKKDQIEANYYIPMLNQDFKTKEELLNSVGQNLVEMGYVQKEFVASLLDREKMGSTEFPLGVALPHGRPEFVLKTVVVFIQNTHKIKWKESLVDTVFLIALSRDDIKNVKDIILKINKTISNEEVLRQLKSETRELEVYKLLNQAD</sequence>
<name>A0A0E1ENV0_STRAG</name>